<evidence type="ECO:0000256" key="3">
    <source>
        <dbReference type="ARBA" id="ARBA00022801"/>
    </source>
</evidence>
<feature type="domain" description="Calpain catalytic" evidence="7">
    <location>
        <begin position="23"/>
        <end position="321"/>
    </location>
</feature>
<dbReference type="Gene3D" id="2.60.120.380">
    <property type="match status" value="2"/>
</dbReference>
<dbReference type="GO" id="GO:0006508">
    <property type="term" value="P:proteolysis"/>
    <property type="evidence" value="ECO:0007669"/>
    <property type="project" value="UniProtKB-KW"/>
</dbReference>
<dbReference type="PROSITE" id="PS50203">
    <property type="entry name" value="CALPAIN_CAT"/>
    <property type="match status" value="2"/>
</dbReference>
<feature type="active site" evidence="5 6">
    <location>
        <position position="586"/>
    </location>
</feature>
<dbReference type="EMBL" id="MU532517">
    <property type="protein sequence ID" value="KAI5629926.1"/>
    <property type="molecule type" value="Genomic_DNA"/>
</dbReference>
<feature type="active site" evidence="6">
    <location>
        <position position="239"/>
    </location>
</feature>
<evidence type="ECO:0000256" key="5">
    <source>
        <dbReference type="PIRSR" id="PIRSR622684-1"/>
    </source>
</evidence>
<evidence type="ECO:0000259" key="7">
    <source>
        <dbReference type="PROSITE" id="PS50203"/>
    </source>
</evidence>
<dbReference type="PRINTS" id="PR00704">
    <property type="entry name" value="CALPAIN"/>
</dbReference>
<feature type="active site" evidence="6">
    <location>
        <position position="83"/>
    </location>
</feature>
<sequence>MANKYLNQDYETLRNQCLMQRKLFCDPSFPAKSESLGFHKFRHSSHRTKGVKWKRPGELCSKPQFIISGATRADVCQGKLGDCWLMAAIASLTLDKKVLARVIYPEQNFTDEYAGIFRFQLWQYGKWEEVVVDDLLPTRNGKLLFVKSADKNEFWSALLEKAYAKVNGCYENLSGGFASEAQEDFTGGIAEWFSLNNAPSNLFDIMKKALSRGSLLSTSITVKDGLKKRLRKKHLFKKHAYSITDATEVQAKHGQFKLVRLRNPWGHKEWTGAWSDRSKDWSQVSPEDKAKLFRSADDGEFWMSYADYIKLYSRLEICNLTPNMTSDATFSTNPQFRVKLDIDSQGDKKCSALIALMQKGARKAKQTGFNGWKIGFYIYKELCLKPQFIISGATRTDVCQGALGDCWLMAAIASLTLNKDVLARVIYPEQNFTNKYAGIFRFQLWQYGKWEEVFVDDRLPTINGKLLFVKSAEKNEFWSALLEKAYAKVNGCYENLWGGFASEAQEDFTGGIAEWFSLNKAPSNLFDIMKKALSRRSLLSTYITVNDGVKERLTQEHLVEMHVYSITDATEVQAKHGRFKLVRLRNPWGHKEWTGAWSDRSKDWSQVSPEDKAKLYHSADDGEFWMSYSDFIQRYSKLEICNLTPNMTIDGNLGCWNFCQFEGTWKVGATAGGCLNFPATFSTNPQFRVKLDIDSQGDDKCSVLIALMQKGARKAKQTGWAIGFYIYKYKGKQNVLLGCEDLQRSVARSNFSYMREVYQRFDLPLAEYFIIPATFEPNQEASFLLRVFSEK</sequence>
<dbReference type="AlphaFoldDB" id="A0AAD5B762"/>
<accession>A0AAD5B762</accession>
<dbReference type="PANTHER" id="PTHR10183:SF409">
    <property type="entry name" value="CALPAIN-8"/>
    <property type="match status" value="1"/>
</dbReference>
<dbReference type="GO" id="GO:0004198">
    <property type="term" value="F:calcium-dependent cysteine-type endopeptidase activity"/>
    <property type="evidence" value="ECO:0007669"/>
    <property type="project" value="InterPro"/>
</dbReference>
<dbReference type="Pfam" id="PF00648">
    <property type="entry name" value="Peptidase_C2"/>
    <property type="match status" value="2"/>
</dbReference>
<evidence type="ECO:0000256" key="2">
    <source>
        <dbReference type="ARBA" id="ARBA00022670"/>
    </source>
</evidence>
<dbReference type="InterPro" id="IPR033883">
    <property type="entry name" value="C2_III"/>
</dbReference>
<dbReference type="SUPFAM" id="SSF54001">
    <property type="entry name" value="Cysteine proteinases"/>
    <property type="match status" value="2"/>
</dbReference>
<gene>
    <name evidence="8" type="ORF">C0J50_10463</name>
</gene>
<evidence type="ECO:0000313" key="9">
    <source>
        <dbReference type="Proteomes" id="UP001205998"/>
    </source>
</evidence>
<dbReference type="FunFam" id="3.90.70.10:FF:000001">
    <property type="entry name" value="Calpain-1 catalytic subunit"/>
    <property type="match status" value="2"/>
</dbReference>
<comment type="caution">
    <text evidence="8">The sequence shown here is derived from an EMBL/GenBank/DDBJ whole genome shotgun (WGS) entry which is preliminary data.</text>
</comment>
<dbReference type="SMART" id="SM00720">
    <property type="entry name" value="calpain_III"/>
    <property type="match status" value="1"/>
</dbReference>
<dbReference type="CDD" id="cd00044">
    <property type="entry name" value="CysPc"/>
    <property type="match status" value="2"/>
</dbReference>
<keyword evidence="9" id="KW-1185">Reference proteome</keyword>
<dbReference type="InterPro" id="IPR001300">
    <property type="entry name" value="Peptidase_C2_calpain_cat"/>
</dbReference>
<protein>
    <submittedName>
        <fullName evidence="8">Calpain-8</fullName>
    </submittedName>
</protein>
<dbReference type="Pfam" id="PF01067">
    <property type="entry name" value="Calpain_III"/>
    <property type="match status" value="1"/>
</dbReference>
<dbReference type="PANTHER" id="PTHR10183">
    <property type="entry name" value="CALPAIN"/>
    <property type="match status" value="1"/>
</dbReference>
<dbReference type="PROSITE" id="PS00139">
    <property type="entry name" value="THIOL_PROTEASE_CYS"/>
    <property type="match status" value="2"/>
</dbReference>
<dbReference type="InterPro" id="IPR022682">
    <property type="entry name" value="Calpain_domain_III"/>
</dbReference>
<keyword evidence="2 6" id="KW-0645">Protease</keyword>
<name>A0AAD5B762_SILAS</name>
<dbReference type="GO" id="GO:0005737">
    <property type="term" value="C:cytoplasm"/>
    <property type="evidence" value="ECO:0007669"/>
    <property type="project" value="TreeGrafter"/>
</dbReference>
<organism evidence="8 9">
    <name type="scientific">Silurus asotus</name>
    <name type="common">Amur catfish</name>
    <name type="synonym">Parasilurus asotus</name>
    <dbReference type="NCBI Taxonomy" id="30991"/>
    <lineage>
        <taxon>Eukaryota</taxon>
        <taxon>Metazoa</taxon>
        <taxon>Chordata</taxon>
        <taxon>Craniata</taxon>
        <taxon>Vertebrata</taxon>
        <taxon>Euteleostomi</taxon>
        <taxon>Actinopterygii</taxon>
        <taxon>Neopterygii</taxon>
        <taxon>Teleostei</taxon>
        <taxon>Ostariophysi</taxon>
        <taxon>Siluriformes</taxon>
        <taxon>Siluridae</taxon>
        <taxon>Silurus</taxon>
    </lineage>
</organism>
<dbReference type="SUPFAM" id="SSF49758">
    <property type="entry name" value="Calpain large subunit, middle domain (domain III)"/>
    <property type="match status" value="2"/>
</dbReference>
<keyword evidence="4 6" id="KW-0788">Thiol protease</keyword>
<evidence type="ECO:0000313" key="8">
    <source>
        <dbReference type="EMBL" id="KAI5629926.1"/>
    </source>
</evidence>
<evidence type="ECO:0000256" key="6">
    <source>
        <dbReference type="PROSITE-ProRule" id="PRU00239"/>
    </source>
</evidence>
<feature type="domain" description="Calpain catalytic" evidence="7">
    <location>
        <begin position="381"/>
        <end position="644"/>
    </location>
</feature>
<proteinExistence type="inferred from homology"/>
<dbReference type="SMART" id="SM00230">
    <property type="entry name" value="CysPc"/>
    <property type="match status" value="2"/>
</dbReference>
<reference evidence="8" key="1">
    <citation type="submission" date="2018-07" db="EMBL/GenBank/DDBJ databases">
        <title>Comparative genomics of catfishes provides insights into carnivory and benthic adaptation.</title>
        <authorList>
            <person name="Zhang Y."/>
            <person name="Wang D."/>
            <person name="Peng Z."/>
            <person name="Zheng S."/>
            <person name="Shao F."/>
            <person name="Tao W."/>
        </authorList>
    </citation>
    <scope>NUCLEOTIDE SEQUENCE</scope>
    <source>
        <strain evidence="8">Chongqing</strain>
    </source>
</reference>
<comment type="similarity">
    <text evidence="1">Belongs to the peptidase C2 family.</text>
</comment>
<dbReference type="InterPro" id="IPR022683">
    <property type="entry name" value="Calpain_III"/>
</dbReference>
<dbReference type="InterPro" id="IPR038765">
    <property type="entry name" value="Papain-like_cys_pep_sf"/>
</dbReference>
<feature type="active site" evidence="6">
    <location>
        <position position="263"/>
    </location>
</feature>
<keyword evidence="3 6" id="KW-0378">Hydrolase</keyword>
<evidence type="ECO:0000256" key="4">
    <source>
        <dbReference type="ARBA" id="ARBA00022807"/>
    </source>
</evidence>
<dbReference type="Proteomes" id="UP001205998">
    <property type="component" value="Unassembled WGS sequence"/>
</dbReference>
<dbReference type="Gene3D" id="3.90.70.10">
    <property type="entry name" value="Cysteine proteinases"/>
    <property type="match status" value="2"/>
</dbReference>
<dbReference type="CDD" id="cd00214">
    <property type="entry name" value="Calpain_III"/>
    <property type="match status" value="1"/>
</dbReference>
<dbReference type="InterPro" id="IPR036213">
    <property type="entry name" value="Calpain_III_sf"/>
</dbReference>
<evidence type="ECO:0000256" key="1">
    <source>
        <dbReference type="ARBA" id="ARBA00007623"/>
    </source>
</evidence>
<dbReference type="InterPro" id="IPR000169">
    <property type="entry name" value="Pept_cys_AS"/>
</dbReference>
<feature type="active site" evidence="5 6">
    <location>
        <position position="562"/>
    </location>
</feature>
<dbReference type="InterPro" id="IPR022684">
    <property type="entry name" value="Calpain_cysteine_protease"/>
</dbReference>
<feature type="active site" evidence="5 6">
    <location>
        <position position="406"/>
    </location>
</feature>